<dbReference type="EMBL" id="WKMO01000002">
    <property type="protein sequence ID" value="MSB72417.1"/>
    <property type="molecule type" value="Genomic_DNA"/>
</dbReference>
<gene>
    <name evidence="1" type="ORF">GKD70_03760</name>
</gene>
<dbReference type="Proteomes" id="UP000441609">
    <property type="component" value="Unassembled WGS sequence"/>
</dbReference>
<reference evidence="1 2" key="1">
    <citation type="journal article" date="2019" name="Nat. Med.">
        <title>A library of human gut bacterial isolates paired with longitudinal multiomics data enables mechanistic microbiome research.</title>
        <authorList>
            <person name="Poyet M."/>
            <person name="Groussin M."/>
            <person name="Gibbons S.M."/>
            <person name="Avila-Pacheco J."/>
            <person name="Jiang X."/>
            <person name="Kearney S.M."/>
            <person name="Perrotta A.R."/>
            <person name="Berdy B."/>
            <person name="Zhao S."/>
            <person name="Lieberman T.D."/>
            <person name="Swanson P.K."/>
            <person name="Smith M."/>
            <person name="Roesemann S."/>
            <person name="Alexander J.E."/>
            <person name="Rich S.A."/>
            <person name="Livny J."/>
            <person name="Vlamakis H."/>
            <person name="Clish C."/>
            <person name="Bullock K."/>
            <person name="Deik A."/>
            <person name="Scott J."/>
            <person name="Pierce K.A."/>
            <person name="Xavier R.J."/>
            <person name="Alm E.J."/>
        </authorList>
    </citation>
    <scope>NUCLEOTIDE SEQUENCE [LARGE SCALE GENOMIC DNA]</scope>
    <source>
        <strain evidence="1 2">BIOML-A20</strain>
    </source>
</reference>
<evidence type="ECO:0000313" key="1">
    <source>
        <dbReference type="EMBL" id="MSB72417.1"/>
    </source>
</evidence>
<dbReference type="AlphaFoldDB" id="A0A9Q4QUX4"/>
<name>A0A9Q4QUX4_PARDI</name>
<sequence length="904" mass="96961">MRTSLHDIHLPARRIFALLISVATLIATLPTAARAQAEPPGALDLATLPGTLNNNWYINLAYLNGTWVYKVGASDTQAPTTGTPFNGTITGTMPEVGRQFVIHPSTDSDSVLTSADPDSGNPPALTLKDAVITSSFNQLFYIKAGAEPTLRIEGENRIEIMSDLIYNLGTLTLTVADAQEISQGILNGSPAGTGTLTVYAQAPLSIGAISNFQNARMHLDGEIHVISKTGGSAFKNDNTSPDAITFGDNARIHLQANALCTYVSGFIELDFDTAPTDGRTLSVTPAGDDEPAATFATDGTCWGYAFLAAADTRYTASLDGERLYAGRRYSGSSYKDGDYPFFRTDGAYCRYSGATATCPTPRPLDLSKDYGYGSTRTGIDLFFAPADGWYCDEKMFDGTVTTSNSSFYGITIPATIHAEGEATLTLDKVDFQPPTGTALTVASGTVRLQNNTHSPRLSGTHALRVETGATCLIPTPADPDNTLALTAAEQAIHPEGGGTVKGLVQLTWPESPSGYIYLKPAEPTENPNGLTFNLTGMKSIATNYPLSFYLENQSTSLKQEGYRSDDPEQTYLSTFPAAHPDGLTSYTGLREVPPVWIVIDKETAFDASMPGQWLRVTEKGVLTVGKTEENGVFPQVNDLELLDGGQIRFADDGVLGLVAARFTHLFPNRNQWRATTLASDAADKLAGDAGTPCYVRTGYPDATDQTWQSVDPDNLSMQLAAGDPVLIAGEGPETDTLRLNYGNTYLFKDSPDSPVEPTSPAEPLNTGVFLFKGNQASYNVEMRNIYVLSDDGSRFELKDRVTLRPFESYVVANAATQAMLKSLRLDGIVTGTELAEIPADNSFCAWAADGRLHLSADHAEKVAVYHVSGTLKCYLPLLRGETTIALPSGIYLVRQGGTAIKVVL</sequence>
<dbReference type="RefSeq" id="WP_094582516.1">
    <property type="nucleotide sequence ID" value="NZ_BQOC01000001.1"/>
</dbReference>
<accession>A0A9Q4QUX4</accession>
<proteinExistence type="predicted"/>
<evidence type="ECO:0000313" key="2">
    <source>
        <dbReference type="Proteomes" id="UP000441609"/>
    </source>
</evidence>
<comment type="caution">
    <text evidence="1">The sequence shown here is derived from an EMBL/GenBank/DDBJ whole genome shotgun (WGS) entry which is preliminary data.</text>
</comment>
<organism evidence="1 2">
    <name type="scientific">Parabacteroides distasonis</name>
    <dbReference type="NCBI Taxonomy" id="823"/>
    <lineage>
        <taxon>Bacteria</taxon>
        <taxon>Pseudomonadati</taxon>
        <taxon>Bacteroidota</taxon>
        <taxon>Bacteroidia</taxon>
        <taxon>Bacteroidales</taxon>
        <taxon>Tannerellaceae</taxon>
        <taxon>Parabacteroides</taxon>
    </lineage>
</organism>
<protein>
    <submittedName>
        <fullName evidence="1">Uncharacterized protein</fullName>
    </submittedName>
</protein>